<dbReference type="EMBL" id="CAXDID020000325">
    <property type="protein sequence ID" value="CAL6077308.1"/>
    <property type="molecule type" value="Genomic_DNA"/>
</dbReference>
<dbReference type="AlphaFoldDB" id="A0AA86R8L5"/>
<keyword evidence="3" id="KW-1185">Reference proteome</keyword>
<proteinExistence type="predicted"/>
<dbReference type="Proteomes" id="UP001642409">
    <property type="component" value="Unassembled WGS sequence"/>
</dbReference>
<accession>A0AA86R8L5</accession>
<reference evidence="1" key="1">
    <citation type="submission" date="2023-06" db="EMBL/GenBank/DDBJ databases">
        <authorList>
            <person name="Kurt Z."/>
        </authorList>
    </citation>
    <scope>NUCLEOTIDE SEQUENCE</scope>
</reference>
<sequence>MPSEVLHQKKYLSLVFLQSYAFVTNRREIIKTPKQNNNVSNQQFKKQPKLLFQVVRLGCSYHLLKHNKSSYINGPTKCKYINRNLFTNHNQFKSFKPFQYSQLKLIKIFRVSNLLQCLRCRSE</sequence>
<protein>
    <submittedName>
        <fullName evidence="2">Hypothetical_protein</fullName>
    </submittedName>
</protein>
<comment type="caution">
    <text evidence="1">The sequence shown here is derived from an EMBL/GenBank/DDBJ whole genome shotgun (WGS) entry which is preliminary data.</text>
</comment>
<reference evidence="2 3" key="2">
    <citation type="submission" date="2024-07" db="EMBL/GenBank/DDBJ databases">
        <authorList>
            <person name="Akdeniz Z."/>
        </authorList>
    </citation>
    <scope>NUCLEOTIDE SEQUENCE [LARGE SCALE GENOMIC DNA]</scope>
</reference>
<evidence type="ECO:0000313" key="2">
    <source>
        <dbReference type="EMBL" id="CAL6077308.1"/>
    </source>
</evidence>
<organism evidence="1">
    <name type="scientific">Hexamita inflata</name>
    <dbReference type="NCBI Taxonomy" id="28002"/>
    <lineage>
        <taxon>Eukaryota</taxon>
        <taxon>Metamonada</taxon>
        <taxon>Diplomonadida</taxon>
        <taxon>Hexamitidae</taxon>
        <taxon>Hexamitinae</taxon>
        <taxon>Hexamita</taxon>
    </lineage>
</organism>
<gene>
    <name evidence="2" type="ORF">HINF_LOCUS58193</name>
    <name evidence="1" type="ORF">HINF_LOCUS61101</name>
</gene>
<name>A0AA86R8L5_9EUKA</name>
<evidence type="ECO:0000313" key="1">
    <source>
        <dbReference type="EMBL" id="CAI9973456.1"/>
    </source>
</evidence>
<evidence type="ECO:0000313" key="3">
    <source>
        <dbReference type="Proteomes" id="UP001642409"/>
    </source>
</evidence>
<dbReference type="EMBL" id="CATOUU010001123">
    <property type="protein sequence ID" value="CAI9973456.1"/>
    <property type="molecule type" value="Genomic_DNA"/>
</dbReference>